<evidence type="ECO:0000313" key="1">
    <source>
        <dbReference type="EMBL" id="SCW29243.1"/>
    </source>
</evidence>
<proteinExistence type="predicted"/>
<name>A0A1G4PAA4_9HYPH</name>
<gene>
    <name evidence="1" type="ORF">SAMN02927900_00241</name>
</gene>
<evidence type="ECO:0000313" key="2">
    <source>
        <dbReference type="Proteomes" id="UP000199542"/>
    </source>
</evidence>
<dbReference type="EMBL" id="FMTM01000001">
    <property type="protein sequence ID" value="SCW29243.1"/>
    <property type="molecule type" value="Genomic_DNA"/>
</dbReference>
<dbReference type="AlphaFoldDB" id="A0A1G4PAA4"/>
<dbReference type="Proteomes" id="UP000199542">
    <property type="component" value="Unassembled WGS sequence"/>
</dbReference>
<sequence length="44" mass="4853">MHIARGLMRSLAFVGAYRESRKSDVAADIVVAVAGFFDRERAVL</sequence>
<protein>
    <submittedName>
        <fullName evidence="1">Uncharacterized protein</fullName>
    </submittedName>
</protein>
<accession>A0A1G4PAA4</accession>
<reference evidence="1 2" key="1">
    <citation type="submission" date="2016-10" db="EMBL/GenBank/DDBJ databases">
        <authorList>
            <person name="de Groot N.N."/>
        </authorList>
    </citation>
    <scope>NUCLEOTIDE SEQUENCE [LARGE SCALE GENOMIC DNA]</scope>
    <source>
        <strain evidence="1 2">CGMCC 1.3401</strain>
    </source>
</reference>
<organism evidence="1 2">
    <name type="scientific">Rhizobium mongolense subsp. loessense</name>
    <dbReference type="NCBI Taxonomy" id="158890"/>
    <lineage>
        <taxon>Bacteria</taxon>
        <taxon>Pseudomonadati</taxon>
        <taxon>Pseudomonadota</taxon>
        <taxon>Alphaproteobacteria</taxon>
        <taxon>Hyphomicrobiales</taxon>
        <taxon>Rhizobiaceae</taxon>
        <taxon>Rhizobium/Agrobacterium group</taxon>
        <taxon>Rhizobium</taxon>
    </lineage>
</organism>